<evidence type="ECO:0000256" key="2">
    <source>
        <dbReference type="ARBA" id="ARBA00022679"/>
    </source>
</evidence>
<dbReference type="InterPro" id="IPR004568">
    <property type="entry name" value="Ppantetheine-prot_Trfase_dom"/>
</dbReference>
<evidence type="ECO:0000313" key="11">
    <source>
        <dbReference type="Proteomes" id="UP000539075"/>
    </source>
</evidence>
<keyword evidence="8" id="KW-0963">Cytoplasm</keyword>
<evidence type="ECO:0000256" key="1">
    <source>
        <dbReference type="ARBA" id="ARBA00022516"/>
    </source>
</evidence>
<keyword evidence="3 8" id="KW-0479">Metal-binding</keyword>
<dbReference type="AlphaFoldDB" id="A0A7W8C1B7"/>
<gene>
    <name evidence="8" type="primary">acpS</name>
    <name evidence="10" type="ORF">HNQ38_001927</name>
</gene>
<keyword evidence="11" id="KW-1185">Reference proteome</keyword>
<keyword evidence="5 8" id="KW-0460">Magnesium</keyword>
<name>A0A7W8C1B7_9BACT</name>
<comment type="function">
    <text evidence="8">Transfers the 4'-phosphopantetheine moiety from coenzyme A to a Ser of acyl-carrier-protein.</text>
</comment>
<proteinExistence type="inferred from homology"/>
<dbReference type="NCBIfam" id="TIGR00556">
    <property type="entry name" value="pantethn_trn"/>
    <property type="match status" value="1"/>
</dbReference>
<evidence type="ECO:0000256" key="7">
    <source>
        <dbReference type="ARBA" id="ARBA00023160"/>
    </source>
</evidence>
<keyword evidence="6 8" id="KW-0443">Lipid metabolism</keyword>
<dbReference type="InterPro" id="IPR008278">
    <property type="entry name" value="4-PPantetheinyl_Trfase_dom"/>
</dbReference>
<dbReference type="EMBL" id="JACHGO010000005">
    <property type="protein sequence ID" value="MBB5143827.1"/>
    <property type="molecule type" value="Genomic_DNA"/>
</dbReference>
<comment type="catalytic activity">
    <reaction evidence="8">
        <text>apo-[ACP] + CoA = holo-[ACP] + adenosine 3',5'-bisphosphate + H(+)</text>
        <dbReference type="Rhea" id="RHEA:12068"/>
        <dbReference type="Rhea" id="RHEA-COMP:9685"/>
        <dbReference type="Rhea" id="RHEA-COMP:9690"/>
        <dbReference type="ChEBI" id="CHEBI:15378"/>
        <dbReference type="ChEBI" id="CHEBI:29999"/>
        <dbReference type="ChEBI" id="CHEBI:57287"/>
        <dbReference type="ChEBI" id="CHEBI:58343"/>
        <dbReference type="ChEBI" id="CHEBI:64479"/>
        <dbReference type="EC" id="2.7.8.7"/>
    </reaction>
</comment>
<comment type="subcellular location">
    <subcellularLocation>
        <location evidence="8">Cytoplasm</location>
    </subcellularLocation>
</comment>
<evidence type="ECO:0000256" key="4">
    <source>
        <dbReference type="ARBA" id="ARBA00022832"/>
    </source>
</evidence>
<dbReference type="GO" id="GO:0008897">
    <property type="term" value="F:holo-[acyl-carrier-protein] synthase activity"/>
    <property type="evidence" value="ECO:0007669"/>
    <property type="project" value="UniProtKB-UniRule"/>
</dbReference>
<keyword evidence="7 8" id="KW-0275">Fatty acid biosynthesis</keyword>
<dbReference type="Pfam" id="PF01648">
    <property type="entry name" value="ACPS"/>
    <property type="match status" value="1"/>
</dbReference>
<keyword evidence="4 8" id="KW-0276">Fatty acid metabolism</keyword>
<evidence type="ECO:0000259" key="9">
    <source>
        <dbReference type="Pfam" id="PF01648"/>
    </source>
</evidence>
<feature type="binding site" evidence="8">
    <location>
        <position position="9"/>
    </location>
    <ligand>
        <name>Mg(2+)</name>
        <dbReference type="ChEBI" id="CHEBI:18420"/>
    </ligand>
</feature>
<comment type="cofactor">
    <cofactor evidence="8">
        <name>Mg(2+)</name>
        <dbReference type="ChEBI" id="CHEBI:18420"/>
    </cofactor>
</comment>
<keyword evidence="1 8" id="KW-0444">Lipid biosynthesis</keyword>
<organism evidence="10 11">
    <name type="scientific">Desulfovibrio intestinalis</name>
    <dbReference type="NCBI Taxonomy" id="58621"/>
    <lineage>
        <taxon>Bacteria</taxon>
        <taxon>Pseudomonadati</taxon>
        <taxon>Thermodesulfobacteriota</taxon>
        <taxon>Desulfovibrionia</taxon>
        <taxon>Desulfovibrionales</taxon>
        <taxon>Desulfovibrionaceae</taxon>
        <taxon>Desulfovibrio</taxon>
    </lineage>
</organism>
<reference evidence="10 11" key="1">
    <citation type="submission" date="2020-08" db="EMBL/GenBank/DDBJ databases">
        <title>Genomic Encyclopedia of Type Strains, Phase IV (KMG-IV): sequencing the most valuable type-strain genomes for metagenomic binning, comparative biology and taxonomic classification.</title>
        <authorList>
            <person name="Goeker M."/>
        </authorList>
    </citation>
    <scope>NUCLEOTIDE SEQUENCE [LARGE SCALE GENOMIC DNA]</scope>
    <source>
        <strain evidence="10 11">DSM 11275</strain>
    </source>
</reference>
<dbReference type="Gene3D" id="3.90.470.20">
    <property type="entry name" value="4'-phosphopantetheinyl transferase domain"/>
    <property type="match status" value="1"/>
</dbReference>
<dbReference type="EC" id="2.7.8.7" evidence="8"/>
<evidence type="ECO:0000256" key="5">
    <source>
        <dbReference type="ARBA" id="ARBA00022842"/>
    </source>
</evidence>
<evidence type="ECO:0000256" key="3">
    <source>
        <dbReference type="ARBA" id="ARBA00022723"/>
    </source>
</evidence>
<accession>A0A7W8C1B7</accession>
<dbReference type="NCBIfam" id="TIGR00516">
    <property type="entry name" value="acpS"/>
    <property type="match status" value="1"/>
</dbReference>
<evidence type="ECO:0000256" key="6">
    <source>
        <dbReference type="ARBA" id="ARBA00023098"/>
    </source>
</evidence>
<dbReference type="Proteomes" id="UP000539075">
    <property type="component" value="Unassembled WGS sequence"/>
</dbReference>
<dbReference type="InterPro" id="IPR037143">
    <property type="entry name" value="4-PPantetheinyl_Trfase_dom_sf"/>
</dbReference>
<evidence type="ECO:0000313" key="10">
    <source>
        <dbReference type="EMBL" id="MBB5143827.1"/>
    </source>
</evidence>
<protein>
    <recommendedName>
        <fullName evidence="8">Holo-[acyl-carrier-protein] synthase</fullName>
        <shortName evidence="8">Holo-ACP synthase</shortName>
        <ecNumber evidence="8">2.7.8.7</ecNumber>
    </recommendedName>
    <alternativeName>
        <fullName evidence="8">4'-phosphopantetheinyl transferase AcpS</fullName>
    </alternativeName>
</protein>
<sequence length="124" mass="13003">MMIVGLGIDIVDLARIDKCISRFGLRFMQKILGAEELAHIPGQPVNYVAGRFAVKEAAVKALGTGFSQGIGPDQIEAISGPGGKPQLVLHGAALQQANSMGVTRYHVSISHDRASAVAVVILEA</sequence>
<dbReference type="GO" id="GO:0005737">
    <property type="term" value="C:cytoplasm"/>
    <property type="evidence" value="ECO:0007669"/>
    <property type="project" value="UniProtKB-SubCell"/>
</dbReference>
<keyword evidence="2 8" id="KW-0808">Transferase</keyword>
<dbReference type="SUPFAM" id="SSF56214">
    <property type="entry name" value="4'-phosphopantetheinyl transferase"/>
    <property type="match status" value="1"/>
</dbReference>
<comment type="similarity">
    <text evidence="8">Belongs to the P-Pant transferase superfamily. AcpS family.</text>
</comment>
<dbReference type="NCBIfam" id="NF011251">
    <property type="entry name" value="PRK14657.1"/>
    <property type="match status" value="1"/>
</dbReference>
<dbReference type="GO" id="GO:0000287">
    <property type="term" value="F:magnesium ion binding"/>
    <property type="evidence" value="ECO:0007669"/>
    <property type="project" value="UniProtKB-UniRule"/>
</dbReference>
<feature type="domain" description="4'-phosphopantetheinyl transferase" evidence="9">
    <location>
        <begin position="5"/>
        <end position="102"/>
    </location>
</feature>
<feature type="binding site" evidence="8">
    <location>
        <position position="56"/>
    </location>
    <ligand>
        <name>Mg(2+)</name>
        <dbReference type="ChEBI" id="CHEBI:18420"/>
    </ligand>
</feature>
<evidence type="ECO:0000256" key="8">
    <source>
        <dbReference type="HAMAP-Rule" id="MF_00101"/>
    </source>
</evidence>
<dbReference type="GO" id="GO:0006633">
    <property type="term" value="P:fatty acid biosynthetic process"/>
    <property type="evidence" value="ECO:0007669"/>
    <property type="project" value="UniProtKB-UniRule"/>
</dbReference>
<dbReference type="InterPro" id="IPR002582">
    <property type="entry name" value="ACPS"/>
</dbReference>
<comment type="caution">
    <text evidence="10">The sequence shown here is derived from an EMBL/GenBank/DDBJ whole genome shotgun (WGS) entry which is preliminary data.</text>
</comment>
<dbReference type="HAMAP" id="MF_00101">
    <property type="entry name" value="AcpS"/>
    <property type="match status" value="1"/>
</dbReference>